<dbReference type="Pfam" id="PF12833">
    <property type="entry name" value="HTH_18"/>
    <property type="match status" value="1"/>
</dbReference>
<dbReference type="SUPFAM" id="SSF46689">
    <property type="entry name" value="Homeodomain-like"/>
    <property type="match status" value="2"/>
</dbReference>
<dbReference type="KEGG" id="njp:NEJAP_2462"/>
<dbReference type="GO" id="GO:0043565">
    <property type="term" value="F:sequence-specific DNA binding"/>
    <property type="evidence" value="ECO:0007669"/>
    <property type="project" value="InterPro"/>
</dbReference>
<dbReference type="RefSeq" id="WP_201347597.1">
    <property type="nucleotide sequence ID" value="NZ_AP014546.1"/>
</dbReference>
<dbReference type="InterPro" id="IPR018060">
    <property type="entry name" value="HTH_AraC"/>
</dbReference>
<dbReference type="PROSITE" id="PS01124">
    <property type="entry name" value="HTH_ARAC_FAMILY_2"/>
    <property type="match status" value="1"/>
</dbReference>
<dbReference type="InterPro" id="IPR002818">
    <property type="entry name" value="DJ-1/PfpI"/>
</dbReference>
<dbReference type="GO" id="GO:0003700">
    <property type="term" value="F:DNA-binding transcription factor activity"/>
    <property type="evidence" value="ECO:0007669"/>
    <property type="project" value="InterPro"/>
</dbReference>
<keyword evidence="2" id="KW-0804">Transcription</keyword>
<protein>
    <submittedName>
        <fullName evidence="4">AraC family transcriptional regulator</fullName>
    </submittedName>
</protein>
<dbReference type="SUPFAM" id="SSF52317">
    <property type="entry name" value="Class I glutamine amidotransferase-like"/>
    <property type="match status" value="1"/>
</dbReference>
<evidence type="ECO:0000256" key="2">
    <source>
        <dbReference type="ARBA" id="ARBA00023163"/>
    </source>
</evidence>
<evidence type="ECO:0000256" key="1">
    <source>
        <dbReference type="ARBA" id="ARBA00023015"/>
    </source>
</evidence>
<proteinExistence type="predicted"/>
<dbReference type="Proteomes" id="UP000595332">
    <property type="component" value="Chromosome"/>
</dbReference>
<dbReference type="Pfam" id="PF01965">
    <property type="entry name" value="DJ-1_PfpI"/>
    <property type="match status" value="1"/>
</dbReference>
<dbReference type="Gene3D" id="3.40.50.880">
    <property type="match status" value="1"/>
</dbReference>
<dbReference type="PANTHER" id="PTHR43130">
    <property type="entry name" value="ARAC-FAMILY TRANSCRIPTIONAL REGULATOR"/>
    <property type="match status" value="1"/>
</dbReference>
<evidence type="ECO:0000313" key="5">
    <source>
        <dbReference type="Proteomes" id="UP000595332"/>
    </source>
</evidence>
<keyword evidence="5" id="KW-1185">Reference proteome</keyword>
<evidence type="ECO:0000259" key="3">
    <source>
        <dbReference type="PROSITE" id="PS01124"/>
    </source>
</evidence>
<dbReference type="EMBL" id="AP014546">
    <property type="protein sequence ID" value="BBB30407.1"/>
    <property type="molecule type" value="Genomic_DNA"/>
</dbReference>
<dbReference type="InterPro" id="IPR029062">
    <property type="entry name" value="Class_I_gatase-like"/>
</dbReference>
<keyword evidence="1" id="KW-0805">Transcription regulation</keyword>
<feature type="domain" description="HTH araC/xylS-type" evidence="3">
    <location>
        <begin position="221"/>
        <end position="323"/>
    </location>
</feature>
<reference evidence="4 5" key="1">
    <citation type="journal article" date="2008" name="Int. J. Syst. Evol. Microbiol.">
        <title>Neptunomonas japonica sp. nov., an Osedax japonicus symbiont-like bacterium isolated from sediment adjacent to sperm whale carcasses off Kagoshima, Japan.</title>
        <authorList>
            <person name="Miyazaki M."/>
            <person name="Nogi Y."/>
            <person name="Fujiwara Y."/>
            <person name="Kawato M."/>
            <person name="Kubokawa K."/>
            <person name="Horikoshi K."/>
        </authorList>
    </citation>
    <scope>NUCLEOTIDE SEQUENCE [LARGE SCALE GENOMIC DNA]</scope>
    <source>
        <strain evidence="4 5">JAMM 1380</strain>
    </source>
</reference>
<gene>
    <name evidence="4" type="ORF">NEJAP_2462</name>
</gene>
<dbReference type="InterPro" id="IPR052158">
    <property type="entry name" value="INH-QAR"/>
</dbReference>
<organism evidence="4 5">
    <name type="scientific">Neptunomonas japonica JAMM 1380</name>
    <dbReference type="NCBI Taxonomy" id="1441457"/>
    <lineage>
        <taxon>Bacteria</taxon>
        <taxon>Pseudomonadati</taxon>
        <taxon>Pseudomonadota</taxon>
        <taxon>Gammaproteobacteria</taxon>
        <taxon>Oceanospirillales</taxon>
        <taxon>Oceanospirillaceae</taxon>
        <taxon>Neptunomonas</taxon>
    </lineage>
</organism>
<dbReference type="SMART" id="SM00342">
    <property type="entry name" value="HTH_ARAC"/>
    <property type="match status" value="1"/>
</dbReference>
<dbReference type="AlphaFoldDB" id="A0A7R6SX79"/>
<dbReference type="PANTHER" id="PTHR43130:SF3">
    <property type="entry name" value="HTH-TYPE TRANSCRIPTIONAL REGULATOR RV1931C"/>
    <property type="match status" value="1"/>
</dbReference>
<name>A0A7R6SX79_9GAMM</name>
<evidence type="ECO:0000313" key="4">
    <source>
        <dbReference type="EMBL" id="BBB30407.1"/>
    </source>
</evidence>
<accession>A0A7R6SX79</accession>
<dbReference type="Gene3D" id="1.10.10.60">
    <property type="entry name" value="Homeodomain-like"/>
    <property type="match status" value="1"/>
</dbReference>
<dbReference type="CDD" id="cd03138">
    <property type="entry name" value="GATase1_AraC_2"/>
    <property type="match status" value="1"/>
</dbReference>
<sequence>MYKIIGLGFDGCQASGITSPFDVFNVINTLWKQQCGEADLYQCRLVSVSGESITCSNGMRVMSDATLAEVTDADLIIIPGIHHYDVDTLLNKLKALDKECAWLKLQAEKGVTITANCSGVFVLAQTGMLNEYEATTAWWLTELFSKRYPSVKLRGDQLLVKSANTFTTGSMTANLGVMLQIVEQQVGRQLAQSCARTMLIDAGQNFASPYFFMQNQSDHQDSLILAVESRLQQEIALPLDVERLAGLHSVSVRTLSRRFKKANDMSISDYFQHLRLEYTKLLLETTSLSIEQVVERVGYSSQSSLLRLFKQRLGLSPSRYRKAYQQRTQV</sequence>
<dbReference type="InterPro" id="IPR009057">
    <property type="entry name" value="Homeodomain-like_sf"/>
</dbReference>